<feature type="binding site" evidence="7">
    <location>
        <position position="39"/>
    </location>
    <ligand>
        <name>NAD(+)</name>
        <dbReference type="ChEBI" id="CHEBI:57540"/>
    </ligand>
</feature>
<feature type="binding site" evidence="7">
    <location>
        <position position="147"/>
    </location>
    <ligand>
        <name>NAD(+)</name>
        <dbReference type="ChEBI" id="CHEBI:57540"/>
    </ligand>
</feature>
<keyword evidence="7" id="KW-0963">Cytoplasm</keyword>
<dbReference type="Gene3D" id="3.90.110.10">
    <property type="entry name" value="Lactate dehydrogenase/glycoside hydrolase, family 4, C-terminal"/>
    <property type="match status" value="1"/>
</dbReference>
<feature type="binding site" evidence="7">
    <location>
        <begin position="83"/>
        <end position="84"/>
    </location>
    <ligand>
        <name>NAD(+)</name>
        <dbReference type="ChEBI" id="CHEBI:57540"/>
    </ligand>
</feature>
<evidence type="ECO:0000256" key="5">
    <source>
        <dbReference type="ARBA" id="ARBA00023027"/>
    </source>
</evidence>
<feature type="binding site" evidence="7">
    <location>
        <begin position="124"/>
        <end position="127"/>
    </location>
    <ligand>
        <name>substrate</name>
    </ligand>
</feature>
<reference evidence="10 11" key="1">
    <citation type="submission" date="2022-03" db="EMBL/GenBank/DDBJ databases">
        <title>Draft genome sequence of Furfurilactobacillus curtus JCM 31185.</title>
        <authorList>
            <person name="Suzuki S."/>
            <person name="Endo A."/>
            <person name="Kajikawa A."/>
        </authorList>
    </citation>
    <scope>NUCLEOTIDE SEQUENCE [LARGE SCALE GENOMIC DNA]</scope>
    <source>
        <strain evidence="10 11">JCM 31185</strain>
    </source>
</reference>
<dbReference type="Gene3D" id="3.40.50.720">
    <property type="entry name" value="NAD(P)-binding Rossmann-like Domain"/>
    <property type="match status" value="1"/>
</dbReference>
<comment type="catalytic activity">
    <reaction evidence="6 7">
        <text>(S)-lactate + NAD(+) = pyruvate + NADH + H(+)</text>
        <dbReference type="Rhea" id="RHEA:23444"/>
        <dbReference type="ChEBI" id="CHEBI:15361"/>
        <dbReference type="ChEBI" id="CHEBI:15378"/>
        <dbReference type="ChEBI" id="CHEBI:16651"/>
        <dbReference type="ChEBI" id="CHEBI:57540"/>
        <dbReference type="ChEBI" id="CHEBI:57945"/>
        <dbReference type="EC" id="1.1.1.27"/>
    </reaction>
</comment>
<dbReference type="InterPro" id="IPR015955">
    <property type="entry name" value="Lactate_DH/Glyco_Ohase_4_C"/>
</dbReference>
<keyword evidence="11" id="KW-1185">Reference proteome</keyword>
<organism evidence="10 11">
    <name type="scientific">Furfurilactobacillus curtus</name>
    <dbReference type="NCBI Taxonomy" id="1746200"/>
    <lineage>
        <taxon>Bacteria</taxon>
        <taxon>Bacillati</taxon>
        <taxon>Bacillota</taxon>
        <taxon>Bacilli</taxon>
        <taxon>Lactobacillales</taxon>
        <taxon>Lactobacillaceae</taxon>
        <taxon>Furfurilactobacillus</taxon>
    </lineage>
</organism>
<comment type="subcellular location">
    <subcellularLocation>
        <location evidence="7">Cytoplasm</location>
    </subcellularLocation>
</comment>
<evidence type="ECO:0000256" key="7">
    <source>
        <dbReference type="HAMAP-Rule" id="MF_00488"/>
    </source>
</evidence>
<comment type="function">
    <text evidence="7">Catalyzes the conversion of lactate to pyruvate.</text>
</comment>
<dbReference type="NCBIfam" id="NF000824">
    <property type="entry name" value="PRK00066.1"/>
    <property type="match status" value="1"/>
</dbReference>
<keyword evidence="5 7" id="KW-0520">NAD</keyword>
<feature type="binding site" evidence="7">
    <location>
        <position position="105"/>
    </location>
    <ligand>
        <name>NAD(+)</name>
        <dbReference type="ChEBI" id="CHEBI:57540"/>
    </ligand>
</feature>
<evidence type="ECO:0000256" key="4">
    <source>
        <dbReference type="ARBA" id="ARBA00023002"/>
    </source>
</evidence>
<feature type="binding site" evidence="7">
    <location>
        <position position="69"/>
    </location>
    <ligand>
        <name>NAD(+)</name>
        <dbReference type="ChEBI" id="CHEBI:57540"/>
    </ligand>
</feature>
<dbReference type="InterPro" id="IPR022383">
    <property type="entry name" value="Lactate/malate_DH_C"/>
</dbReference>
<comment type="pathway">
    <text evidence="1 7">Fermentation; pyruvate fermentation to lactate; (S)-lactate from pyruvate: step 1/1.</text>
</comment>
<dbReference type="PRINTS" id="PR00086">
    <property type="entry name" value="LLDHDRGNASE"/>
</dbReference>
<dbReference type="PANTHER" id="PTHR43128">
    <property type="entry name" value="L-2-HYDROXYCARBOXYLATE DEHYDROGENASE (NAD(P)(+))"/>
    <property type="match status" value="1"/>
</dbReference>
<feature type="binding site" evidence="7">
    <location>
        <position position="18"/>
    </location>
    <ligand>
        <name>NAD(+)</name>
        <dbReference type="ChEBI" id="CHEBI:57540"/>
    </ligand>
</feature>
<dbReference type="SUPFAM" id="SSF56327">
    <property type="entry name" value="LDH C-terminal domain-like"/>
    <property type="match status" value="1"/>
</dbReference>
<feature type="domain" description="Lactate/malate dehydrogenase N-terminal" evidence="8">
    <location>
        <begin position="9"/>
        <end position="146"/>
    </location>
</feature>
<dbReference type="InterPro" id="IPR036291">
    <property type="entry name" value="NAD(P)-bd_dom_sf"/>
</dbReference>
<evidence type="ECO:0000313" key="11">
    <source>
        <dbReference type="Proteomes" id="UP001628078"/>
    </source>
</evidence>
<proteinExistence type="inferred from homology"/>
<dbReference type="EC" id="1.1.1.27" evidence="3 7"/>
<dbReference type="InterPro" id="IPR001236">
    <property type="entry name" value="Lactate/malate_DH_N"/>
</dbReference>
<evidence type="ECO:0000313" key="10">
    <source>
        <dbReference type="EMBL" id="GKT05482.1"/>
    </source>
</evidence>
<evidence type="ECO:0000256" key="1">
    <source>
        <dbReference type="ARBA" id="ARBA00004843"/>
    </source>
</evidence>
<feature type="active site" description="Proton acceptor" evidence="7">
    <location>
        <position position="179"/>
    </location>
</feature>
<feature type="binding site" evidence="7">
    <location>
        <position position="232"/>
    </location>
    <ligand>
        <name>substrate</name>
    </ligand>
</feature>
<dbReference type="Pfam" id="PF00056">
    <property type="entry name" value="Ldh_1_N"/>
    <property type="match status" value="1"/>
</dbReference>
<dbReference type="InterPro" id="IPR001557">
    <property type="entry name" value="L-lactate/malate_DH"/>
</dbReference>
<feature type="binding site" evidence="7">
    <location>
        <begin position="122"/>
        <end position="124"/>
    </location>
    <ligand>
        <name>NAD(+)</name>
        <dbReference type="ChEBI" id="CHEBI:57540"/>
    </ligand>
</feature>
<dbReference type="NCBIfam" id="TIGR01771">
    <property type="entry name" value="L-LDH-NAD"/>
    <property type="match status" value="1"/>
</dbReference>
<comment type="caution">
    <text evidence="10">The sequence shown here is derived from an EMBL/GenBank/DDBJ whole genome shotgun (WGS) entry which is preliminary data.</text>
</comment>
<feature type="domain" description="Lactate/malate dehydrogenase C-terminal" evidence="9">
    <location>
        <begin position="149"/>
        <end position="310"/>
    </location>
</feature>
<evidence type="ECO:0000256" key="6">
    <source>
        <dbReference type="ARBA" id="ARBA00049258"/>
    </source>
</evidence>
<dbReference type="PANTHER" id="PTHR43128:SF16">
    <property type="entry name" value="L-LACTATE DEHYDROGENASE"/>
    <property type="match status" value="1"/>
</dbReference>
<dbReference type="PIRSF" id="PIRSF000102">
    <property type="entry name" value="Lac_mal_DH"/>
    <property type="match status" value="1"/>
</dbReference>
<protein>
    <recommendedName>
        <fullName evidence="3 7">L-lactate dehydrogenase</fullName>
        <shortName evidence="7">L-LDH</shortName>
        <ecNumber evidence="3 7">1.1.1.27</ecNumber>
    </recommendedName>
</protein>
<dbReference type="EMBL" id="BQXO01000002">
    <property type="protein sequence ID" value="GKT05482.1"/>
    <property type="molecule type" value="Genomic_DNA"/>
</dbReference>
<comment type="subunit">
    <text evidence="7">Homotetramer.</text>
</comment>
<feature type="binding site" evidence="7">
    <location>
        <begin position="152"/>
        <end position="155"/>
    </location>
    <ligand>
        <name>substrate</name>
    </ligand>
</feature>
<keyword evidence="4 7" id="KW-0560">Oxidoreductase</keyword>
<evidence type="ECO:0000259" key="8">
    <source>
        <dbReference type="Pfam" id="PF00056"/>
    </source>
</evidence>
<comment type="caution">
    <text evidence="7">Lacks conserved residue(s) required for the propagation of feature annotation.</text>
</comment>
<comment type="similarity">
    <text evidence="2 7">Belongs to the LDH/MDH superfamily. LDH family.</text>
</comment>
<evidence type="ECO:0000256" key="2">
    <source>
        <dbReference type="ARBA" id="ARBA00006054"/>
    </source>
</evidence>
<dbReference type="Proteomes" id="UP001628078">
    <property type="component" value="Unassembled WGS sequence"/>
</dbReference>
<feature type="binding site" evidence="7">
    <location>
        <position position="92"/>
    </location>
    <ligand>
        <name>substrate</name>
    </ligand>
</feature>
<name>A0ABQ5JR53_9LACO</name>
<gene>
    <name evidence="10" type="primary">ldh1_1</name>
    <name evidence="7" type="synonym">ldh</name>
    <name evidence="10" type="ORF">JCM31185_07710</name>
</gene>
<sequence>MANQTIHQKVVLIGDGAVGSSYAFAMLQQQIADELVIVDIQTDHVSGDALDLEDVQPLTGPLNVHPGTYQDATDADLVVITAGVPRKPGETRLDLVNKNLNILKTIVKPIVESGFAGIFIVAANPVDILTMATQKLSGFPRERVIGTGTSLDSSRWQVALANRLSVDLRTVDAYILGEHGDGQFAAYQAAAIAGQPLLAVAAKQGVSQLQLTDLETTTRKKGGSIIGLKGATFYGVATSLMRLSRAVLHNENIVLPIGAPVDGQYGLHDLYIGTPAVINAQGIAQILEVPLSADEQAKMVASAKSLQAIAADALGD</sequence>
<dbReference type="InterPro" id="IPR011304">
    <property type="entry name" value="L-lactate_DH"/>
</dbReference>
<evidence type="ECO:0000256" key="3">
    <source>
        <dbReference type="ARBA" id="ARBA00012967"/>
    </source>
</evidence>
<accession>A0ABQ5JR53</accession>
<evidence type="ECO:0000259" key="9">
    <source>
        <dbReference type="Pfam" id="PF02866"/>
    </source>
</evidence>
<dbReference type="HAMAP" id="MF_00488">
    <property type="entry name" value="Lactate_dehydrog"/>
    <property type="match status" value="1"/>
</dbReference>
<dbReference type="Pfam" id="PF02866">
    <property type="entry name" value="Ldh_1_C"/>
    <property type="match status" value="1"/>
</dbReference>
<dbReference type="RefSeq" id="WP_407882762.1">
    <property type="nucleotide sequence ID" value="NZ_BQXO01000002.1"/>
</dbReference>
<dbReference type="CDD" id="cd05291">
    <property type="entry name" value="HicDH_like"/>
    <property type="match status" value="1"/>
</dbReference>
<dbReference type="SUPFAM" id="SSF51735">
    <property type="entry name" value="NAD(P)-binding Rossmann-fold domains"/>
    <property type="match status" value="1"/>
</dbReference>